<dbReference type="AlphaFoldDB" id="A0A0G4IUS5"/>
<dbReference type="GO" id="GO:0015031">
    <property type="term" value="P:protein transport"/>
    <property type="evidence" value="ECO:0007669"/>
    <property type="project" value="UniProtKB-KW"/>
</dbReference>
<evidence type="ECO:0000256" key="4">
    <source>
        <dbReference type="ARBA" id="ARBA00022833"/>
    </source>
</evidence>
<comment type="subcellular location">
    <subcellularLocation>
        <location evidence="9">Mitochondrion inner membrane</location>
        <topology evidence="9">Peripheral membrane protein</topology>
        <orientation evidence="9">Intermembrane side</orientation>
    </subcellularLocation>
</comment>
<dbReference type="Gene3D" id="1.10.287.810">
    <property type="entry name" value="Mitochondrial import inner membrane translocase subunit tim13 like domains"/>
    <property type="match status" value="1"/>
</dbReference>
<evidence type="ECO:0000256" key="10">
    <source>
        <dbReference type="SAM" id="MobiDB-lite"/>
    </source>
</evidence>
<keyword evidence="2 9" id="KW-0813">Transport</keyword>
<comment type="similarity">
    <text evidence="1 9">Belongs to the small Tim family.</text>
</comment>
<protein>
    <recommendedName>
        <fullName evidence="9">Mitochondrial import inner membrane translocase subunit</fullName>
    </recommendedName>
</protein>
<evidence type="ECO:0000313" key="15">
    <source>
        <dbReference type="Proteomes" id="UP000290189"/>
    </source>
</evidence>
<sequence length="112" mass="12449">MSFWSKKPTASEDPAPAATSANVPAEFETQGIKEARYQIEAVTDMFNRMSDMCFAKCMGKMVDPDLNVGEMSCVDRCVMKYMQVQNQVGLKLREETLQMQQQQAAMAQAPGA</sequence>
<keyword evidence="4" id="KW-0862">Zinc</keyword>
<dbReference type="InterPro" id="IPR035427">
    <property type="entry name" value="Tim10-like_dom_sf"/>
</dbReference>
<keyword evidence="9" id="KW-0472">Membrane</keyword>
<geneLocation type="mitochondrion" evidence="13"/>
<accession>A0A0G4IUS5</accession>
<keyword evidence="9" id="KW-0999">Mitochondrion inner membrane</keyword>
<keyword evidence="8 9" id="KW-1015">Disulfide bond</keyword>
<comment type="domain">
    <text evidence="9">The twin CX3C motif contains 4 conserved Cys residues that form 2 disulfide bonds in the mitochondrial intermembrane space.</text>
</comment>
<dbReference type="STRING" id="37360.A0A0G4IUS5"/>
<dbReference type="GO" id="GO:0005743">
    <property type="term" value="C:mitochondrial inner membrane"/>
    <property type="evidence" value="ECO:0007669"/>
    <property type="project" value="UniProtKB-SubCell"/>
</dbReference>
<evidence type="ECO:0000256" key="9">
    <source>
        <dbReference type="RuleBase" id="RU367043"/>
    </source>
</evidence>
<reference evidence="13 15" key="2">
    <citation type="submission" date="2018-03" db="EMBL/GenBank/DDBJ databases">
        <authorList>
            <person name="Fogelqvist J."/>
        </authorList>
    </citation>
    <scope>NUCLEOTIDE SEQUENCE [LARGE SCALE GENOMIC DNA]</scope>
</reference>
<dbReference type="Proteomes" id="UP000039324">
    <property type="component" value="Unassembled WGS sequence"/>
</dbReference>
<dbReference type="EMBL" id="OVEO01000010">
    <property type="protein sequence ID" value="SPQ98581.1"/>
    <property type="molecule type" value="Genomic_DNA"/>
</dbReference>
<gene>
    <name evidence="12" type="ORF">PBRA_007139</name>
    <name evidence="13" type="ORF">PLBR_LOCUS5796</name>
</gene>
<dbReference type="PANTHER" id="PTHR11038">
    <property type="entry name" value="MITOCHONDRIAL IMPORT INNER MEMBRANE TRANSLOCASE SUBUNIT TIM10"/>
    <property type="match status" value="1"/>
</dbReference>
<name>A0A0G4IUS5_PLABS</name>
<evidence type="ECO:0000256" key="3">
    <source>
        <dbReference type="ARBA" id="ARBA00022723"/>
    </source>
</evidence>
<dbReference type="PANTHER" id="PTHR11038:SF16">
    <property type="entry name" value="MITOCHONDRIAL IMPORT INNER MEMBRANE TRANSLOCASE SUBUNIT TIM10"/>
    <property type="match status" value="1"/>
</dbReference>
<evidence type="ECO:0000256" key="5">
    <source>
        <dbReference type="ARBA" id="ARBA00022927"/>
    </source>
</evidence>
<evidence type="ECO:0000256" key="6">
    <source>
        <dbReference type="ARBA" id="ARBA00023010"/>
    </source>
</evidence>
<organism evidence="12 14">
    <name type="scientific">Plasmodiophora brassicae</name>
    <name type="common">Clubroot disease agent</name>
    <dbReference type="NCBI Taxonomy" id="37360"/>
    <lineage>
        <taxon>Eukaryota</taxon>
        <taxon>Sar</taxon>
        <taxon>Rhizaria</taxon>
        <taxon>Endomyxa</taxon>
        <taxon>Phytomyxea</taxon>
        <taxon>Plasmodiophorida</taxon>
        <taxon>Plasmodiophoridae</taxon>
        <taxon>Plasmodiophora</taxon>
    </lineage>
</organism>
<evidence type="ECO:0000313" key="12">
    <source>
        <dbReference type="EMBL" id="CEO99025.1"/>
    </source>
</evidence>
<proteinExistence type="inferred from homology"/>
<keyword evidence="7 9" id="KW-0496">Mitochondrion</keyword>
<dbReference type="OMA" id="HEMEAMT"/>
<evidence type="ECO:0000256" key="2">
    <source>
        <dbReference type="ARBA" id="ARBA00022448"/>
    </source>
</evidence>
<dbReference type="Pfam" id="PF02953">
    <property type="entry name" value="zf-Tim10_DDP"/>
    <property type="match status" value="1"/>
</dbReference>
<evidence type="ECO:0000256" key="7">
    <source>
        <dbReference type="ARBA" id="ARBA00023128"/>
    </source>
</evidence>
<dbReference type="EMBL" id="CDSF01000089">
    <property type="protein sequence ID" value="CEO99025.1"/>
    <property type="molecule type" value="Genomic_DNA"/>
</dbReference>
<keyword evidence="6 9" id="KW-0811">Translocation</keyword>
<comment type="function">
    <text evidence="9">Mitochondrial intermembrane chaperone that participates in the import and insertion of some multi-pass transmembrane proteins into the mitochondrial inner membrane. Also required for the transfer of beta-barrel precursors from the TOM complex to the sorting and assembly machinery (SAM complex) of the outer membrane. Acts as a chaperone-like protein that protects the hydrophobic precursors from aggregation and guide them through the mitochondrial intermembrane space.</text>
</comment>
<keyword evidence="3" id="KW-0479">Metal-binding</keyword>
<keyword evidence="9" id="KW-0143">Chaperone</keyword>
<keyword evidence="5 9" id="KW-0653">Protein transport</keyword>
<evidence type="ECO:0000256" key="8">
    <source>
        <dbReference type="ARBA" id="ARBA00023157"/>
    </source>
</evidence>
<keyword evidence="14" id="KW-1185">Reference proteome</keyword>
<dbReference type="InterPro" id="IPR004217">
    <property type="entry name" value="Tim10-like"/>
</dbReference>
<evidence type="ECO:0000256" key="1">
    <source>
        <dbReference type="ARBA" id="ARBA00006720"/>
    </source>
</evidence>
<evidence type="ECO:0000313" key="14">
    <source>
        <dbReference type="Proteomes" id="UP000039324"/>
    </source>
</evidence>
<evidence type="ECO:0000259" key="11">
    <source>
        <dbReference type="Pfam" id="PF02953"/>
    </source>
</evidence>
<dbReference type="OrthoDB" id="274922at2759"/>
<dbReference type="GO" id="GO:0045039">
    <property type="term" value="P:protein insertion into mitochondrial inner membrane"/>
    <property type="evidence" value="ECO:0007669"/>
    <property type="project" value="UniProtKB-ARBA"/>
</dbReference>
<evidence type="ECO:0000313" key="13">
    <source>
        <dbReference type="EMBL" id="SPQ98581.1"/>
    </source>
</evidence>
<dbReference type="Proteomes" id="UP000290189">
    <property type="component" value="Unassembled WGS sequence"/>
</dbReference>
<feature type="domain" description="Tim10-like" evidence="11">
    <location>
        <begin position="34"/>
        <end position="93"/>
    </location>
</feature>
<dbReference type="SUPFAM" id="SSF144122">
    <property type="entry name" value="Tim10-like"/>
    <property type="match status" value="1"/>
</dbReference>
<dbReference type="GO" id="GO:0046872">
    <property type="term" value="F:metal ion binding"/>
    <property type="evidence" value="ECO:0007669"/>
    <property type="project" value="UniProtKB-KW"/>
</dbReference>
<reference evidence="12 14" key="1">
    <citation type="submission" date="2015-02" db="EMBL/GenBank/DDBJ databases">
        <authorList>
            <person name="Chooi Y.-H."/>
        </authorList>
    </citation>
    <scope>NUCLEOTIDE SEQUENCE [LARGE SCALE GENOMIC DNA]</scope>
    <source>
        <strain evidence="12">E3</strain>
    </source>
</reference>
<comment type="subunit">
    <text evidence="9">Heterohexamer.</text>
</comment>
<feature type="region of interest" description="Disordered" evidence="10">
    <location>
        <begin position="1"/>
        <end position="25"/>
    </location>
</feature>